<name>A0A0V0ZQY5_TRIBR</name>
<dbReference type="Proteomes" id="UP000054653">
    <property type="component" value="Unassembled WGS sequence"/>
</dbReference>
<protein>
    <submittedName>
        <fullName evidence="1">Uncharacterized protein</fullName>
    </submittedName>
</protein>
<organism evidence="1 2">
    <name type="scientific">Trichinella britovi</name>
    <name type="common">Parasitic roundworm</name>
    <dbReference type="NCBI Taxonomy" id="45882"/>
    <lineage>
        <taxon>Eukaryota</taxon>
        <taxon>Metazoa</taxon>
        <taxon>Ecdysozoa</taxon>
        <taxon>Nematoda</taxon>
        <taxon>Enoplea</taxon>
        <taxon>Dorylaimia</taxon>
        <taxon>Trichinellida</taxon>
        <taxon>Trichinellidae</taxon>
        <taxon>Trichinella</taxon>
    </lineage>
</organism>
<evidence type="ECO:0000313" key="1">
    <source>
        <dbReference type="EMBL" id="KRY14788.1"/>
    </source>
</evidence>
<proteinExistence type="predicted"/>
<accession>A0A0V0ZQY5</accession>
<keyword evidence="2" id="KW-1185">Reference proteome</keyword>
<comment type="caution">
    <text evidence="1">The sequence shown here is derived from an EMBL/GenBank/DDBJ whole genome shotgun (WGS) entry which is preliminary data.</text>
</comment>
<sequence>MAFKALVILGAYCLCSMRRCVLSVIMASWQIVYIFIEFLMSFPNLQIVLIVRSFIAQKPVSSAALCK</sequence>
<reference evidence="1 2" key="1">
    <citation type="submission" date="2015-01" db="EMBL/GenBank/DDBJ databases">
        <title>Evolution of Trichinella species and genotypes.</title>
        <authorList>
            <person name="Korhonen P.K."/>
            <person name="Edoardo P."/>
            <person name="Giuseppe L.R."/>
            <person name="Gasser R.B."/>
        </authorList>
    </citation>
    <scope>NUCLEOTIDE SEQUENCE [LARGE SCALE GENOMIC DNA]</scope>
    <source>
        <strain evidence="1">ISS120</strain>
    </source>
</reference>
<dbReference type="EMBL" id="JYDI01003635">
    <property type="protein sequence ID" value="KRY14788.1"/>
    <property type="molecule type" value="Genomic_DNA"/>
</dbReference>
<dbReference type="AlphaFoldDB" id="A0A0V0ZQY5"/>
<gene>
    <name evidence="1" type="ORF">T03_10786</name>
</gene>
<evidence type="ECO:0000313" key="2">
    <source>
        <dbReference type="Proteomes" id="UP000054653"/>
    </source>
</evidence>